<dbReference type="Pfam" id="PF04304">
    <property type="entry name" value="DUF454"/>
    <property type="match status" value="1"/>
</dbReference>
<reference evidence="2" key="1">
    <citation type="submission" date="2022-10" db="EMBL/GenBank/DDBJ databases">
        <title>Chitiniphilus purpureus sp. nov., a novel chitin-degrading bacterium isolated from crawfish pond sediment.</title>
        <authorList>
            <person name="Li K."/>
        </authorList>
    </citation>
    <scope>NUCLEOTIDE SEQUENCE</scope>
    <source>
        <strain evidence="2">CD1</strain>
    </source>
</reference>
<keyword evidence="3" id="KW-1185">Reference proteome</keyword>
<evidence type="ECO:0000256" key="1">
    <source>
        <dbReference type="SAM" id="Phobius"/>
    </source>
</evidence>
<keyword evidence="1" id="KW-0812">Transmembrane</keyword>
<evidence type="ECO:0000313" key="2">
    <source>
        <dbReference type="EMBL" id="UXY14430.1"/>
    </source>
</evidence>
<accession>A0ABY6DJ89</accession>
<gene>
    <name evidence="2" type="ORF">N8I74_14040</name>
</gene>
<dbReference type="PANTHER" id="PTHR35813:SF1">
    <property type="entry name" value="INNER MEMBRANE PROTEIN YBAN"/>
    <property type="match status" value="1"/>
</dbReference>
<dbReference type="InterPro" id="IPR007401">
    <property type="entry name" value="DUF454"/>
</dbReference>
<organism evidence="2 3">
    <name type="scientific">Chitiniphilus purpureus</name>
    <dbReference type="NCBI Taxonomy" id="2981137"/>
    <lineage>
        <taxon>Bacteria</taxon>
        <taxon>Pseudomonadati</taxon>
        <taxon>Pseudomonadota</taxon>
        <taxon>Betaproteobacteria</taxon>
        <taxon>Neisseriales</taxon>
        <taxon>Chitinibacteraceae</taxon>
        <taxon>Chitiniphilus</taxon>
    </lineage>
</organism>
<dbReference type="PANTHER" id="PTHR35813">
    <property type="entry name" value="INNER MEMBRANE PROTEIN YBAN"/>
    <property type="match status" value="1"/>
</dbReference>
<sequence length="133" mass="14939">MGRYTRHLWQALGLAAVGLGLVGLVLPLLPTTPFLLLALACFARSSPRLARRLLRHPRLGPALRLWHKERALPLQTRRWAIGLMSASFAMSAWLLREHGWLPAVLLLCWLVLLVILLRLPVKRDGQPGRPKAP</sequence>
<feature type="transmembrane region" description="Helical" evidence="1">
    <location>
        <begin position="101"/>
        <end position="121"/>
    </location>
</feature>
<keyword evidence="1" id="KW-0472">Membrane</keyword>
<evidence type="ECO:0000313" key="3">
    <source>
        <dbReference type="Proteomes" id="UP001061302"/>
    </source>
</evidence>
<keyword evidence="1" id="KW-1133">Transmembrane helix</keyword>
<name>A0ABY6DJ89_9NEIS</name>
<dbReference type="EMBL" id="CP106753">
    <property type="protein sequence ID" value="UXY14430.1"/>
    <property type="molecule type" value="Genomic_DNA"/>
</dbReference>
<dbReference type="RefSeq" id="WP_263123729.1">
    <property type="nucleotide sequence ID" value="NZ_CP106753.1"/>
</dbReference>
<feature type="transmembrane region" description="Helical" evidence="1">
    <location>
        <begin position="12"/>
        <end position="42"/>
    </location>
</feature>
<proteinExistence type="predicted"/>
<dbReference type="Proteomes" id="UP001061302">
    <property type="component" value="Chromosome"/>
</dbReference>
<protein>
    <submittedName>
        <fullName evidence="2">YbaN family protein</fullName>
    </submittedName>
</protein>
<dbReference type="PIRSF" id="PIRSF016789">
    <property type="entry name" value="DUF454"/>
    <property type="match status" value="1"/>
</dbReference>